<name>K0TND9_THAOC</name>
<dbReference type="OrthoDB" id="42751at2759"/>
<organism evidence="2 3">
    <name type="scientific">Thalassiosira oceanica</name>
    <name type="common">Marine diatom</name>
    <dbReference type="NCBI Taxonomy" id="159749"/>
    <lineage>
        <taxon>Eukaryota</taxon>
        <taxon>Sar</taxon>
        <taxon>Stramenopiles</taxon>
        <taxon>Ochrophyta</taxon>
        <taxon>Bacillariophyta</taxon>
        <taxon>Coscinodiscophyceae</taxon>
        <taxon>Thalassiosirophycidae</taxon>
        <taxon>Thalassiosirales</taxon>
        <taxon>Thalassiosiraceae</taxon>
        <taxon>Thalassiosira</taxon>
    </lineage>
</organism>
<accession>K0TND9</accession>
<dbReference type="EMBL" id="AGNL01001366">
    <property type="protein sequence ID" value="EJK77051.1"/>
    <property type="molecule type" value="Genomic_DNA"/>
</dbReference>
<dbReference type="OMA" id="ETCMSMA"/>
<evidence type="ECO:0000313" key="3">
    <source>
        <dbReference type="Proteomes" id="UP000266841"/>
    </source>
</evidence>
<proteinExistence type="predicted"/>
<sequence>MNKAVVSGALGATASFIGKLAFASDSPVQSWVYNQCSSHAEYINSWICPKLALVSRGICLLLMIGTNAIMISSFVEGMGDSGSVVGTALSTASNFTLSAVFGIIFFDERVTTLWCFGAALLVIGMWLLSSVAIIEPDQTKRSNDKKEM</sequence>
<dbReference type="InterPro" id="IPR037185">
    <property type="entry name" value="EmrE-like"/>
</dbReference>
<dbReference type="PANTHER" id="PTHR31965:SF1">
    <property type="entry name" value="TRANSMEMBRANE PROTEIN 42"/>
    <property type="match status" value="1"/>
</dbReference>
<keyword evidence="1" id="KW-0472">Membrane</keyword>
<feature type="transmembrane region" description="Helical" evidence="1">
    <location>
        <begin position="84"/>
        <end position="105"/>
    </location>
</feature>
<dbReference type="Proteomes" id="UP000266841">
    <property type="component" value="Unassembled WGS sequence"/>
</dbReference>
<feature type="transmembrane region" description="Helical" evidence="1">
    <location>
        <begin position="53"/>
        <end position="72"/>
    </location>
</feature>
<dbReference type="InterPro" id="IPR039632">
    <property type="entry name" value="TMEM42"/>
</dbReference>
<dbReference type="eggNOG" id="ENOG502R7V7">
    <property type="taxonomic scope" value="Eukaryota"/>
</dbReference>
<protein>
    <recommendedName>
        <fullName evidence="4">EamA domain-containing protein</fullName>
    </recommendedName>
</protein>
<dbReference type="PANTHER" id="PTHR31965">
    <property type="entry name" value="TRANSMEMBRANE PROTEIN 42"/>
    <property type="match status" value="1"/>
</dbReference>
<keyword evidence="3" id="KW-1185">Reference proteome</keyword>
<evidence type="ECO:0008006" key="4">
    <source>
        <dbReference type="Google" id="ProtNLM"/>
    </source>
</evidence>
<dbReference type="SUPFAM" id="SSF103481">
    <property type="entry name" value="Multidrug resistance efflux transporter EmrE"/>
    <property type="match status" value="1"/>
</dbReference>
<keyword evidence="1" id="KW-0812">Transmembrane</keyword>
<dbReference type="AlphaFoldDB" id="K0TND9"/>
<evidence type="ECO:0000256" key="1">
    <source>
        <dbReference type="SAM" id="Phobius"/>
    </source>
</evidence>
<gene>
    <name evidence="2" type="ORF">THAOC_01145</name>
</gene>
<reference evidence="2 3" key="1">
    <citation type="journal article" date="2012" name="Genome Biol.">
        <title>Genome and low-iron response of an oceanic diatom adapted to chronic iron limitation.</title>
        <authorList>
            <person name="Lommer M."/>
            <person name="Specht M."/>
            <person name="Roy A.S."/>
            <person name="Kraemer L."/>
            <person name="Andreson R."/>
            <person name="Gutowska M.A."/>
            <person name="Wolf J."/>
            <person name="Bergner S.V."/>
            <person name="Schilhabel M.B."/>
            <person name="Klostermeier U.C."/>
            <person name="Beiko R.G."/>
            <person name="Rosenstiel P."/>
            <person name="Hippler M."/>
            <person name="Laroche J."/>
        </authorList>
    </citation>
    <scope>NUCLEOTIDE SEQUENCE [LARGE SCALE GENOMIC DNA]</scope>
    <source>
        <strain evidence="2 3">CCMP1005</strain>
    </source>
</reference>
<keyword evidence="1" id="KW-1133">Transmembrane helix</keyword>
<evidence type="ECO:0000313" key="2">
    <source>
        <dbReference type="EMBL" id="EJK77051.1"/>
    </source>
</evidence>
<feature type="transmembrane region" description="Helical" evidence="1">
    <location>
        <begin position="111"/>
        <end position="134"/>
    </location>
</feature>
<comment type="caution">
    <text evidence="2">The sequence shown here is derived from an EMBL/GenBank/DDBJ whole genome shotgun (WGS) entry which is preliminary data.</text>
</comment>